<dbReference type="PROSITE" id="PS51192">
    <property type="entry name" value="HELICASE_ATP_BIND_1"/>
    <property type="match status" value="1"/>
</dbReference>
<evidence type="ECO:0000313" key="7">
    <source>
        <dbReference type="EMBL" id="GAA1801290.1"/>
    </source>
</evidence>
<dbReference type="InterPro" id="IPR001650">
    <property type="entry name" value="Helicase_C-like"/>
</dbReference>
<dbReference type="InterPro" id="IPR014001">
    <property type="entry name" value="Helicase_ATP-bd"/>
</dbReference>
<dbReference type="RefSeq" id="WP_344129496.1">
    <property type="nucleotide sequence ID" value="NZ_BAAALT010000059.1"/>
</dbReference>
<reference evidence="7 8" key="1">
    <citation type="journal article" date="2019" name="Int. J. Syst. Evol. Microbiol.">
        <title>The Global Catalogue of Microorganisms (GCM) 10K type strain sequencing project: providing services to taxonomists for standard genome sequencing and annotation.</title>
        <authorList>
            <consortium name="The Broad Institute Genomics Platform"/>
            <consortium name="The Broad Institute Genome Sequencing Center for Infectious Disease"/>
            <person name="Wu L."/>
            <person name="Ma J."/>
        </authorList>
    </citation>
    <scope>NUCLEOTIDE SEQUENCE [LARGE SCALE GENOMIC DNA]</scope>
    <source>
        <strain evidence="7 8">JCM 13250</strain>
    </source>
</reference>
<keyword evidence="1" id="KW-0547">Nucleotide-binding</keyword>
<dbReference type="PANTHER" id="PTHR45766">
    <property type="entry name" value="DNA ANNEALING HELICASE AND ENDONUCLEASE ZRANB3 FAMILY MEMBER"/>
    <property type="match status" value="1"/>
</dbReference>
<keyword evidence="8" id="KW-1185">Reference proteome</keyword>
<dbReference type="EMBL" id="BAAALT010000059">
    <property type="protein sequence ID" value="GAA1801290.1"/>
    <property type="molecule type" value="Genomic_DNA"/>
</dbReference>
<evidence type="ECO:0000259" key="6">
    <source>
        <dbReference type="PROSITE" id="PS51194"/>
    </source>
</evidence>
<dbReference type="Proteomes" id="UP001500218">
    <property type="component" value="Unassembled WGS sequence"/>
</dbReference>
<accession>A0ABN2LWF5</accession>
<dbReference type="SMART" id="SM00487">
    <property type="entry name" value="DEXDc"/>
    <property type="match status" value="1"/>
</dbReference>
<dbReference type="PANTHER" id="PTHR45766:SF6">
    <property type="entry name" value="SWI_SNF-RELATED MATRIX-ASSOCIATED ACTIN-DEPENDENT REGULATOR OF CHROMATIN SUBFAMILY A-LIKE PROTEIN 1"/>
    <property type="match status" value="1"/>
</dbReference>
<protein>
    <submittedName>
        <fullName evidence="7">DEAD/DEAH box helicase</fullName>
    </submittedName>
</protein>
<dbReference type="PROSITE" id="PS51194">
    <property type="entry name" value="HELICASE_CTER"/>
    <property type="match status" value="1"/>
</dbReference>
<evidence type="ECO:0000256" key="1">
    <source>
        <dbReference type="ARBA" id="ARBA00022741"/>
    </source>
</evidence>
<feature type="domain" description="Helicase ATP-binding" evidence="5">
    <location>
        <begin position="120"/>
        <end position="290"/>
    </location>
</feature>
<dbReference type="SUPFAM" id="SSF52540">
    <property type="entry name" value="P-loop containing nucleoside triphosphate hydrolases"/>
    <property type="match status" value="2"/>
</dbReference>
<evidence type="ECO:0000259" key="5">
    <source>
        <dbReference type="PROSITE" id="PS51192"/>
    </source>
</evidence>
<evidence type="ECO:0000256" key="2">
    <source>
        <dbReference type="ARBA" id="ARBA00022801"/>
    </source>
</evidence>
<comment type="caution">
    <text evidence="7">The sequence shown here is derived from an EMBL/GenBank/DDBJ whole genome shotgun (WGS) entry which is preliminary data.</text>
</comment>
<evidence type="ECO:0000256" key="4">
    <source>
        <dbReference type="ARBA" id="ARBA00022840"/>
    </source>
</evidence>
<keyword evidence="2" id="KW-0378">Hydrolase</keyword>
<dbReference type="Pfam" id="PF00176">
    <property type="entry name" value="SNF2-rel_dom"/>
    <property type="match status" value="1"/>
</dbReference>
<evidence type="ECO:0000256" key="3">
    <source>
        <dbReference type="ARBA" id="ARBA00022806"/>
    </source>
</evidence>
<gene>
    <name evidence="7" type="ORF">GCM10009682_23860</name>
</gene>
<evidence type="ECO:0000313" key="8">
    <source>
        <dbReference type="Proteomes" id="UP001500218"/>
    </source>
</evidence>
<dbReference type="InterPro" id="IPR057342">
    <property type="entry name" value="DEXDc_RapA"/>
</dbReference>
<dbReference type="InterPro" id="IPR049730">
    <property type="entry name" value="SNF2/RAD54-like_C"/>
</dbReference>
<dbReference type="SMART" id="SM00490">
    <property type="entry name" value="HELICc"/>
    <property type="match status" value="1"/>
</dbReference>
<dbReference type="Gene3D" id="3.40.50.10810">
    <property type="entry name" value="Tandem AAA-ATPase domain"/>
    <property type="match status" value="1"/>
</dbReference>
<dbReference type="InterPro" id="IPR000330">
    <property type="entry name" value="SNF2_N"/>
</dbReference>
<feature type="domain" description="Helicase C-terminal" evidence="6">
    <location>
        <begin position="417"/>
        <end position="592"/>
    </location>
</feature>
<dbReference type="CDD" id="cd18011">
    <property type="entry name" value="DEXDc_RapA"/>
    <property type="match status" value="1"/>
</dbReference>
<dbReference type="Pfam" id="PF00271">
    <property type="entry name" value="Helicase_C"/>
    <property type="match status" value="1"/>
</dbReference>
<keyword evidence="3 7" id="KW-0347">Helicase</keyword>
<dbReference type="GO" id="GO:0004386">
    <property type="term" value="F:helicase activity"/>
    <property type="evidence" value="ECO:0007669"/>
    <property type="project" value="UniProtKB-KW"/>
</dbReference>
<sequence>MTTEQTTYAPGARIEVRDEEWLVRSATPTDNDGFKLQAVGVSELVLDDPATFFDKIDNVKLLRPEDTTLVPDDTPNFRRSRLYLEAVLRRTPLPRSETGLALSGGFLRDKLTYQTRPAELALKALRPRVLIADVVGLGKTLEIGLLLAELIRRGRGERLLVVTPQHVLEQFQHELWTRFSIPLVRLDSVGIQRVQQEIPAGRNPFTYFKRVIISVDTLKDSGQYGHHLDAIRWDAVVIDESHNLITKGSQRNKLAQRLSPRTDAFILASATPHNGDKRSFAELVNMLDPAAIADQDNYSAADIDHLYIRRTKINPEVRDQIGDKWADRGPSVPVHCPATPAEEAVFGELTTTWLQRAGATGRDRLFPYTLIKAFLSSHRALIESVDARLRNADAAERTDLLTLRGLAEKITDEDSAKLAALVAYLREIGVKPGGHVRAVVFSERVCTLKWLTDTVPRLLGFPNDSDAVRMMEGGLPDVTKQALMEAFNLAGNPVRLLFTSDVASEGVNLHSECHHLVHFDIPWSLIRIEQRNGRIDRYGQAHEPQFRAMILTSRTADALDDRAVAEKLLLKEEAAHRSLGTAETVTGLYDAKVEEERLVQSLLRGRTVEQFIEESEPDQFDALMGGVSDTPAAPDVTTVELPTLFPSTEGFLDEALRELFGQYGETIDLRREDELIAFNAPKDLERRLLDLPRSYLAKQREGENLRIKLTFDVQLAARKLEEARKSKTTIWPEIGFLSDVHPVIDWLVDKVLVKLGRQQAPVLRTKVDEPVFLVQGIYCNRLGQPTVVEWMAVSGLPDAPVVRPIPEVLAQAGIGPTMPNPNQPADLADLQRLVPTAIEVARDHLVKRRADWDERVEEPLRIYRQRLARWEQASLLEDATPAPLRARRDERVRGTATEQRDLVDRLETTGEPLLRLLAVLDGGDK</sequence>
<dbReference type="InterPro" id="IPR038718">
    <property type="entry name" value="SNF2-like_sf"/>
</dbReference>
<keyword evidence="4" id="KW-0067">ATP-binding</keyword>
<name>A0ABN2LWF5_9ACTN</name>
<organism evidence="7 8">
    <name type="scientific">Luedemannella flava</name>
    <dbReference type="NCBI Taxonomy" id="349316"/>
    <lineage>
        <taxon>Bacteria</taxon>
        <taxon>Bacillati</taxon>
        <taxon>Actinomycetota</taxon>
        <taxon>Actinomycetes</taxon>
        <taxon>Micromonosporales</taxon>
        <taxon>Micromonosporaceae</taxon>
        <taxon>Luedemannella</taxon>
    </lineage>
</organism>
<dbReference type="CDD" id="cd18793">
    <property type="entry name" value="SF2_C_SNF"/>
    <property type="match status" value="1"/>
</dbReference>
<dbReference type="InterPro" id="IPR027417">
    <property type="entry name" value="P-loop_NTPase"/>
</dbReference>
<proteinExistence type="predicted"/>
<dbReference type="Gene3D" id="3.40.50.300">
    <property type="entry name" value="P-loop containing nucleotide triphosphate hydrolases"/>
    <property type="match status" value="1"/>
</dbReference>